<dbReference type="EMBL" id="CP116805">
    <property type="protein sequence ID" value="WCL54438.1"/>
    <property type="molecule type" value="Genomic_DNA"/>
</dbReference>
<comment type="similarity">
    <text evidence="1 2">Belongs to the UPF0235 family.</text>
</comment>
<dbReference type="Proteomes" id="UP001217500">
    <property type="component" value="Chromosome"/>
</dbReference>
<dbReference type="HAMAP" id="MF_00634">
    <property type="entry name" value="UPF0235"/>
    <property type="match status" value="1"/>
</dbReference>
<evidence type="ECO:0000313" key="4">
    <source>
        <dbReference type="Proteomes" id="UP001217500"/>
    </source>
</evidence>
<sequence>MVGNGVLKAVDGGLTLAVRLTPKAAAERIDGWISDDAGNTRLKVAVTAVPENGKANAALIRFLAKKLKLPKTAVRLIGGDISRQKLLLLEGPADAAGRAAFQEEITARLAELAP</sequence>
<accession>A0AAE9XVA9</accession>
<reference evidence="3" key="1">
    <citation type="submission" date="2023-01" db="EMBL/GenBank/DDBJ databases">
        <title>The genome sequence of Kordiimonadaceae bacterium 6D33.</title>
        <authorList>
            <person name="Liu Y."/>
        </authorList>
    </citation>
    <scope>NUCLEOTIDE SEQUENCE</scope>
    <source>
        <strain evidence="3">6D33</strain>
    </source>
</reference>
<dbReference type="GO" id="GO:0005737">
    <property type="term" value="C:cytoplasm"/>
    <property type="evidence" value="ECO:0007669"/>
    <property type="project" value="TreeGrafter"/>
</dbReference>
<gene>
    <name evidence="3" type="ORF">PH603_01530</name>
</gene>
<protein>
    <recommendedName>
        <fullName evidence="2">UPF0235 protein PH603_01530</fullName>
    </recommendedName>
</protein>
<dbReference type="SUPFAM" id="SSF69786">
    <property type="entry name" value="YggU-like"/>
    <property type="match status" value="1"/>
</dbReference>
<evidence type="ECO:0000313" key="3">
    <source>
        <dbReference type="EMBL" id="WCL54438.1"/>
    </source>
</evidence>
<name>A0AAE9XVA9_9PROT</name>
<evidence type="ECO:0000256" key="2">
    <source>
        <dbReference type="HAMAP-Rule" id="MF_00634"/>
    </source>
</evidence>
<dbReference type="AlphaFoldDB" id="A0AAE9XVA9"/>
<dbReference type="PANTHER" id="PTHR13420">
    <property type="entry name" value="UPF0235 PROTEIN C15ORF40"/>
    <property type="match status" value="1"/>
</dbReference>
<dbReference type="RefSeq" id="WP_289504157.1">
    <property type="nucleotide sequence ID" value="NZ_CP116805.1"/>
</dbReference>
<keyword evidence="4" id="KW-1185">Reference proteome</keyword>
<dbReference type="PANTHER" id="PTHR13420:SF7">
    <property type="entry name" value="UPF0235 PROTEIN C15ORF40"/>
    <property type="match status" value="1"/>
</dbReference>
<dbReference type="InterPro" id="IPR003746">
    <property type="entry name" value="DUF167"/>
</dbReference>
<dbReference type="KEGG" id="gso:PH603_01530"/>
<dbReference type="SMART" id="SM01152">
    <property type="entry name" value="DUF167"/>
    <property type="match status" value="1"/>
</dbReference>
<dbReference type="Pfam" id="PF02594">
    <property type="entry name" value="DUF167"/>
    <property type="match status" value="1"/>
</dbReference>
<evidence type="ECO:0000256" key="1">
    <source>
        <dbReference type="ARBA" id="ARBA00010364"/>
    </source>
</evidence>
<dbReference type="Gene3D" id="3.30.1200.10">
    <property type="entry name" value="YggU-like"/>
    <property type="match status" value="1"/>
</dbReference>
<organism evidence="3 4">
    <name type="scientific">Gimibacter soli</name>
    <dbReference type="NCBI Taxonomy" id="3024400"/>
    <lineage>
        <taxon>Bacteria</taxon>
        <taxon>Pseudomonadati</taxon>
        <taxon>Pseudomonadota</taxon>
        <taxon>Alphaproteobacteria</taxon>
        <taxon>Kordiimonadales</taxon>
        <taxon>Temperatibacteraceae</taxon>
        <taxon>Gimibacter</taxon>
    </lineage>
</organism>
<dbReference type="NCBIfam" id="TIGR00251">
    <property type="entry name" value="DUF167 family protein"/>
    <property type="match status" value="1"/>
</dbReference>
<proteinExistence type="inferred from homology"/>
<dbReference type="InterPro" id="IPR036591">
    <property type="entry name" value="YggU-like_sf"/>
</dbReference>